<dbReference type="Gramene" id="KOM24872">
    <property type="protein sequence ID" value="KOM24872"/>
    <property type="gene ID" value="LR48_Vigan10s000100"/>
</dbReference>
<gene>
    <name evidence="3" type="ORF">LR48_Vigan10s000100</name>
</gene>
<dbReference type="OMA" id="DARMINQ"/>
<evidence type="ECO:0000256" key="1">
    <source>
        <dbReference type="SAM" id="MobiDB-lite"/>
    </source>
</evidence>
<evidence type="ECO:0000313" key="3">
    <source>
        <dbReference type="EMBL" id="KOM24872.1"/>
    </source>
</evidence>
<dbReference type="EMBL" id="KQ258243">
    <property type="protein sequence ID" value="KOM24872.1"/>
    <property type="molecule type" value="Genomic_DNA"/>
</dbReference>
<reference evidence="4" key="1">
    <citation type="journal article" date="2015" name="Proc. Natl. Acad. Sci. U.S.A.">
        <title>Genome sequencing of adzuki bean (Vigna angularis) provides insight into high starch and low fat accumulation and domestication.</title>
        <authorList>
            <person name="Yang K."/>
            <person name="Tian Z."/>
            <person name="Chen C."/>
            <person name="Luo L."/>
            <person name="Zhao B."/>
            <person name="Wang Z."/>
            <person name="Yu L."/>
            <person name="Li Y."/>
            <person name="Sun Y."/>
            <person name="Li W."/>
            <person name="Chen Y."/>
            <person name="Li Y."/>
            <person name="Zhang Y."/>
            <person name="Ai D."/>
            <person name="Zhao J."/>
            <person name="Shang C."/>
            <person name="Ma Y."/>
            <person name="Wu B."/>
            <person name="Wang M."/>
            <person name="Gao L."/>
            <person name="Sun D."/>
            <person name="Zhang P."/>
            <person name="Guo F."/>
            <person name="Wang W."/>
            <person name="Li Y."/>
            <person name="Wang J."/>
            <person name="Varshney R.K."/>
            <person name="Wang J."/>
            <person name="Ling H.Q."/>
            <person name="Wan P."/>
        </authorList>
    </citation>
    <scope>NUCLEOTIDE SEQUENCE</scope>
    <source>
        <strain evidence="4">cv. Jingnong 6</strain>
    </source>
</reference>
<evidence type="ECO:0000259" key="2">
    <source>
        <dbReference type="Pfam" id="PF20167"/>
    </source>
</evidence>
<protein>
    <recommendedName>
        <fullName evidence="2">Putative plant transposon protein domain-containing protein</fullName>
    </recommendedName>
</protein>
<accession>A0A0L9T2S2</accession>
<evidence type="ECO:0000313" key="4">
    <source>
        <dbReference type="Proteomes" id="UP000053144"/>
    </source>
</evidence>
<feature type="compositionally biased region" description="Basic and acidic residues" evidence="1">
    <location>
        <begin position="15"/>
        <end position="25"/>
    </location>
</feature>
<dbReference type="AlphaFoldDB" id="A0A0L9T2S2"/>
<dbReference type="Pfam" id="PF20167">
    <property type="entry name" value="Transposase_32"/>
    <property type="match status" value="1"/>
</dbReference>
<feature type="domain" description="Putative plant transposon protein" evidence="2">
    <location>
        <begin position="70"/>
        <end position="194"/>
    </location>
</feature>
<dbReference type="Proteomes" id="UP000053144">
    <property type="component" value="Unassembled WGS sequence"/>
</dbReference>
<sequence length="273" mass="31127">MTSSSGKRMKTMASKRKEKEPEQPHSSRFLSRKHEKHFKVVQDRRILMERKVGLIPNFAPQFGEQLLGNDWGKLATYPTPANIAVVKEFYTNARKIGDYPTENYLGYVRGHAIRYDPDSINNFLDTVWAGHFQRNRTGSVVNIRRTDLTPLAKYWMAFSHANIQPCSHVSEITLSRALLLYCAIRNLNVNIGQCFCAGFRVNLVKEVKKERDEIIKDTKKCKKEKPQVPLSGCLPLSGTQELTGGPLRGKMAAEGKNRADALTAERHYFWAWA</sequence>
<name>A0A0L9T2S2_PHAAN</name>
<feature type="region of interest" description="Disordered" evidence="1">
    <location>
        <begin position="1"/>
        <end position="34"/>
    </location>
</feature>
<organism evidence="3 4">
    <name type="scientific">Phaseolus angularis</name>
    <name type="common">Azuki bean</name>
    <name type="synonym">Vigna angularis</name>
    <dbReference type="NCBI Taxonomy" id="3914"/>
    <lineage>
        <taxon>Eukaryota</taxon>
        <taxon>Viridiplantae</taxon>
        <taxon>Streptophyta</taxon>
        <taxon>Embryophyta</taxon>
        <taxon>Tracheophyta</taxon>
        <taxon>Spermatophyta</taxon>
        <taxon>Magnoliopsida</taxon>
        <taxon>eudicotyledons</taxon>
        <taxon>Gunneridae</taxon>
        <taxon>Pentapetalae</taxon>
        <taxon>rosids</taxon>
        <taxon>fabids</taxon>
        <taxon>Fabales</taxon>
        <taxon>Fabaceae</taxon>
        <taxon>Papilionoideae</taxon>
        <taxon>50 kb inversion clade</taxon>
        <taxon>NPAAA clade</taxon>
        <taxon>indigoferoid/millettioid clade</taxon>
        <taxon>Phaseoleae</taxon>
        <taxon>Vigna</taxon>
    </lineage>
</organism>
<dbReference type="InterPro" id="IPR046796">
    <property type="entry name" value="Transposase_32_dom"/>
</dbReference>
<proteinExistence type="predicted"/>